<keyword evidence="2" id="KW-0812">Transmembrane</keyword>
<keyword evidence="2" id="KW-1133">Transmembrane helix</keyword>
<dbReference type="Pfam" id="PF13490">
    <property type="entry name" value="zf-HC2"/>
    <property type="match status" value="1"/>
</dbReference>
<name>A0ABR6BNH6_9PSEU</name>
<feature type="domain" description="Putative zinc-finger" evidence="3">
    <location>
        <begin position="3"/>
        <end position="37"/>
    </location>
</feature>
<feature type="region of interest" description="Disordered" evidence="1">
    <location>
        <begin position="193"/>
        <end position="244"/>
    </location>
</feature>
<evidence type="ECO:0000259" key="3">
    <source>
        <dbReference type="Pfam" id="PF13490"/>
    </source>
</evidence>
<feature type="transmembrane region" description="Helical" evidence="2">
    <location>
        <begin position="172"/>
        <end position="188"/>
    </location>
</feature>
<keyword evidence="5" id="KW-1185">Reference proteome</keyword>
<comment type="caution">
    <text evidence="4">The sequence shown here is derived from an EMBL/GenBank/DDBJ whole genome shotgun (WGS) entry which is preliminary data.</text>
</comment>
<organism evidence="4 5">
    <name type="scientific">Kutzneria viridogrisea</name>
    <dbReference type="NCBI Taxonomy" id="47990"/>
    <lineage>
        <taxon>Bacteria</taxon>
        <taxon>Bacillati</taxon>
        <taxon>Actinomycetota</taxon>
        <taxon>Actinomycetes</taxon>
        <taxon>Pseudonocardiales</taxon>
        <taxon>Pseudonocardiaceae</taxon>
        <taxon>Kutzneria</taxon>
    </lineage>
</organism>
<keyword evidence="2" id="KW-0472">Membrane</keyword>
<dbReference type="Proteomes" id="UP000517916">
    <property type="component" value="Unassembled WGS sequence"/>
</dbReference>
<dbReference type="EMBL" id="JACJID010000004">
    <property type="protein sequence ID" value="MBA8928177.1"/>
    <property type="molecule type" value="Genomic_DNA"/>
</dbReference>
<protein>
    <submittedName>
        <fullName evidence="4">Anti-sigma-YlaC factor YlaD</fullName>
    </submittedName>
</protein>
<evidence type="ECO:0000256" key="1">
    <source>
        <dbReference type="SAM" id="MobiDB-lite"/>
    </source>
</evidence>
<evidence type="ECO:0000256" key="2">
    <source>
        <dbReference type="SAM" id="Phobius"/>
    </source>
</evidence>
<sequence>MECATCREALSARLDAEQEPVPAAWTDEHLAQCPACQQWQARATALTRALRVRPATATPDLVGPVLETAVLPAPSRGWWARAALGAVAVAQLTLGMAEVLGVDQGMPDMAGSAHLFNESTAWNLALGLGMLWAALRTRAASGMLPLLGGFLLVLGAFSVHDLLDGTATLGRVASHGLLVVGMGLLYAVHRGHADDRSPTPGRGDALPSSTADTATAADDSTIRPSGRPSGGRPPLRPAGHHRAA</sequence>
<feature type="transmembrane region" description="Helical" evidence="2">
    <location>
        <begin position="142"/>
        <end position="160"/>
    </location>
</feature>
<proteinExistence type="predicted"/>
<evidence type="ECO:0000313" key="5">
    <source>
        <dbReference type="Proteomes" id="UP000517916"/>
    </source>
</evidence>
<reference evidence="4 5" key="1">
    <citation type="submission" date="2020-08" db="EMBL/GenBank/DDBJ databases">
        <title>Genomic Encyclopedia of Archaeal and Bacterial Type Strains, Phase II (KMG-II): from individual species to whole genera.</title>
        <authorList>
            <person name="Goeker M."/>
        </authorList>
    </citation>
    <scope>NUCLEOTIDE SEQUENCE [LARGE SCALE GENOMIC DNA]</scope>
    <source>
        <strain evidence="4 5">DSM 43850</strain>
    </source>
</reference>
<accession>A0ABR6BNH6</accession>
<dbReference type="InterPro" id="IPR027383">
    <property type="entry name" value="Znf_put"/>
</dbReference>
<evidence type="ECO:0000313" key="4">
    <source>
        <dbReference type="EMBL" id="MBA8928177.1"/>
    </source>
</evidence>
<dbReference type="RefSeq" id="WP_025356730.1">
    <property type="nucleotide sequence ID" value="NZ_BAAABQ010000030.1"/>
</dbReference>
<gene>
    <name evidence="4" type="ORF">BC739_005394</name>
</gene>
<feature type="compositionally biased region" description="Low complexity" evidence="1">
    <location>
        <begin position="208"/>
        <end position="233"/>
    </location>
</feature>